<name>A0ABR7FRK5_9FIRM</name>
<organism evidence="1 2">
    <name type="scientific">Anaerostipes hominis</name>
    <name type="common">ex Liu et al. 2021</name>
    <dbReference type="NCBI Taxonomy" id="2763018"/>
    <lineage>
        <taxon>Bacteria</taxon>
        <taxon>Bacillati</taxon>
        <taxon>Bacillota</taxon>
        <taxon>Clostridia</taxon>
        <taxon>Lachnospirales</taxon>
        <taxon>Lachnospiraceae</taxon>
        <taxon>Anaerostipes</taxon>
    </lineage>
</organism>
<dbReference type="RefSeq" id="WP_095142918.1">
    <property type="nucleotide sequence ID" value="NZ_JACOOS010000005.1"/>
</dbReference>
<proteinExistence type="predicted"/>
<accession>A0ABR7FRK5</accession>
<reference evidence="1 2" key="1">
    <citation type="submission" date="2020-08" db="EMBL/GenBank/DDBJ databases">
        <title>Genome public.</title>
        <authorList>
            <person name="Liu C."/>
            <person name="Sun Q."/>
        </authorList>
    </citation>
    <scope>NUCLEOTIDE SEQUENCE [LARGE SCALE GENOMIC DNA]</scope>
    <source>
        <strain evidence="1 2">NSJ-7</strain>
    </source>
</reference>
<dbReference type="EMBL" id="JACOOS010000005">
    <property type="protein sequence ID" value="MBC5677260.1"/>
    <property type="molecule type" value="Genomic_DNA"/>
</dbReference>
<sequence>MKYYGSSGYMYNGIVEGTEENYRNYSMGFPYKNNVDSNEKTWKNHSEIMRQSTQRSNDMSFIMMMNSLHGIVAVADSKSTVQNSVEEKNRRTQKVFKASNYLLATWGNNRIIKSKIPIKVEDVLNLLIERFPDDFRKVLDSFQELLYENNHSMNDIYNFFIGGHYKCKEFPGNDGYFIKEYKVSSEGIDCLNSQQAISNCRYAGVVELMPRNLSINPNWDVFQLEEKGTLLLQSIIEIGDAFLPYNPVGGDIQVVSYTVEDNH</sequence>
<protein>
    <submittedName>
        <fullName evidence="1">Uncharacterized protein</fullName>
    </submittedName>
</protein>
<comment type="caution">
    <text evidence="1">The sequence shown here is derived from an EMBL/GenBank/DDBJ whole genome shotgun (WGS) entry which is preliminary data.</text>
</comment>
<dbReference type="Proteomes" id="UP000635828">
    <property type="component" value="Unassembled WGS sequence"/>
</dbReference>
<evidence type="ECO:0000313" key="2">
    <source>
        <dbReference type="Proteomes" id="UP000635828"/>
    </source>
</evidence>
<gene>
    <name evidence="1" type="ORF">H8S22_06445</name>
</gene>
<keyword evidence="2" id="KW-1185">Reference proteome</keyword>
<evidence type="ECO:0000313" key="1">
    <source>
        <dbReference type="EMBL" id="MBC5677260.1"/>
    </source>
</evidence>